<evidence type="ECO:0000313" key="3">
    <source>
        <dbReference type="EMBL" id="CAG8388028.1"/>
    </source>
</evidence>
<name>A0A9W4JDY4_9EURO</name>
<evidence type="ECO:0000256" key="1">
    <source>
        <dbReference type="SAM" id="MobiDB-lite"/>
    </source>
</evidence>
<sequence>MHSADKRKLDDEVHSSAPKHRKVIGPSLPPVSTPDTEKKGPAGPADSADSADSDTGSDSDDDFGPSLPPSDSLPGSAQSNPNASNVVELPEATETEKESQRDQWMLQPPSQSDWASKIDPTQLRNRKFNTGKSANVPKKMDSSWVESPEERMNRLQDAVMGVGASTDQPRDLPPNAKSKEDQIRRYNDKNRKKTRLESSDQNREEDDDPSARAFDREKDMAVSGKVSNAQRREMVKKAADYDTRFTKGSFL</sequence>
<feature type="compositionally biased region" description="Basic and acidic residues" evidence="1">
    <location>
        <begin position="209"/>
        <end position="220"/>
    </location>
</feature>
<dbReference type="InterPro" id="IPR046331">
    <property type="entry name" value="GPAM1-like"/>
</dbReference>
<feature type="region of interest" description="Disordered" evidence="1">
    <location>
        <begin position="1"/>
        <end position="251"/>
    </location>
</feature>
<dbReference type="PANTHER" id="PTHR46370">
    <property type="entry name" value="GPALPP MOTIFS-CONTAINING PROTEIN 1"/>
    <property type="match status" value="1"/>
</dbReference>
<feature type="compositionally biased region" description="Basic and acidic residues" evidence="1">
    <location>
        <begin position="1"/>
        <end position="14"/>
    </location>
</feature>
<feature type="domain" description="DUF3752" evidence="2">
    <location>
        <begin position="108"/>
        <end position="246"/>
    </location>
</feature>
<accession>A0A9W4JDY4</accession>
<dbReference type="Pfam" id="PF12572">
    <property type="entry name" value="DUF3752"/>
    <property type="match status" value="1"/>
</dbReference>
<feature type="compositionally biased region" description="Basic and acidic residues" evidence="1">
    <location>
        <begin position="177"/>
        <end position="202"/>
    </location>
</feature>
<dbReference type="EMBL" id="CAJVPD010000241">
    <property type="protein sequence ID" value="CAG8388028.1"/>
    <property type="molecule type" value="Genomic_DNA"/>
</dbReference>
<feature type="compositionally biased region" description="Acidic residues" evidence="1">
    <location>
        <begin position="49"/>
        <end position="63"/>
    </location>
</feature>
<organism evidence="3 4">
    <name type="scientific">Penicillium salamii</name>
    <dbReference type="NCBI Taxonomy" id="1612424"/>
    <lineage>
        <taxon>Eukaryota</taxon>
        <taxon>Fungi</taxon>
        <taxon>Dikarya</taxon>
        <taxon>Ascomycota</taxon>
        <taxon>Pezizomycotina</taxon>
        <taxon>Eurotiomycetes</taxon>
        <taxon>Eurotiomycetidae</taxon>
        <taxon>Eurotiales</taxon>
        <taxon>Aspergillaceae</taxon>
        <taxon>Penicillium</taxon>
    </lineage>
</organism>
<comment type="caution">
    <text evidence="3">The sequence shown here is derived from an EMBL/GenBank/DDBJ whole genome shotgun (WGS) entry which is preliminary data.</text>
</comment>
<protein>
    <recommendedName>
        <fullName evidence="2">DUF3752 domain-containing protein</fullName>
    </recommendedName>
</protein>
<dbReference type="InterPro" id="IPR022226">
    <property type="entry name" value="DUF3752"/>
</dbReference>
<feature type="compositionally biased region" description="Basic and acidic residues" evidence="1">
    <location>
        <begin position="230"/>
        <end position="245"/>
    </location>
</feature>
<dbReference type="Proteomes" id="UP001152592">
    <property type="component" value="Unassembled WGS sequence"/>
</dbReference>
<dbReference type="PANTHER" id="PTHR46370:SF1">
    <property type="entry name" value="GPALPP MOTIFS-CONTAINING PROTEIN 1"/>
    <property type="match status" value="1"/>
</dbReference>
<dbReference type="AlphaFoldDB" id="A0A9W4JDY4"/>
<evidence type="ECO:0000313" key="4">
    <source>
        <dbReference type="Proteomes" id="UP001152592"/>
    </source>
</evidence>
<proteinExistence type="predicted"/>
<gene>
    <name evidence="3" type="ORF">PSALAMII_LOCUS6426</name>
</gene>
<dbReference type="OrthoDB" id="2020662at2759"/>
<evidence type="ECO:0000259" key="2">
    <source>
        <dbReference type="Pfam" id="PF12572"/>
    </source>
</evidence>
<reference evidence="3" key="1">
    <citation type="submission" date="2021-07" db="EMBL/GenBank/DDBJ databases">
        <authorList>
            <person name="Branca A.L. A."/>
        </authorList>
    </citation>
    <scope>NUCLEOTIDE SEQUENCE</scope>
</reference>